<dbReference type="InterPro" id="IPR029058">
    <property type="entry name" value="AB_hydrolase_fold"/>
</dbReference>
<dbReference type="PROSITE" id="PS00941">
    <property type="entry name" value="CARBOXYLESTERASE_B_2"/>
    <property type="match status" value="1"/>
</dbReference>
<dbReference type="SUPFAM" id="SSF53474">
    <property type="entry name" value="alpha/beta-Hydrolases"/>
    <property type="match status" value="1"/>
</dbReference>
<dbReference type="PANTHER" id="PTHR43142:SF1">
    <property type="entry name" value="CARBOXYLIC ESTER HYDROLASE"/>
    <property type="match status" value="1"/>
</dbReference>
<evidence type="ECO:0000313" key="6">
    <source>
        <dbReference type="EMBL" id="CAG9761755.1"/>
    </source>
</evidence>
<organism evidence="6 7">
    <name type="scientific">Ceutorhynchus assimilis</name>
    <name type="common">cabbage seed weevil</name>
    <dbReference type="NCBI Taxonomy" id="467358"/>
    <lineage>
        <taxon>Eukaryota</taxon>
        <taxon>Metazoa</taxon>
        <taxon>Ecdysozoa</taxon>
        <taxon>Arthropoda</taxon>
        <taxon>Hexapoda</taxon>
        <taxon>Insecta</taxon>
        <taxon>Pterygota</taxon>
        <taxon>Neoptera</taxon>
        <taxon>Endopterygota</taxon>
        <taxon>Coleoptera</taxon>
        <taxon>Polyphaga</taxon>
        <taxon>Cucujiformia</taxon>
        <taxon>Curculionidae</taxon>
        <taxon>Ceutorhynchinae</taxon>
        <taxon>Ceutorhynchus</taxon>
    </lineage>
</organism>
<name>A0A9N9MJT3_9CUCU</name>
<dbReference type="Proteomes" id="UP001152799">
    <property type="component" value="Chromosome 10"/>
</dbReference>
<dbReference type="AlphaFoldDB" id="A0A9N9MJT3"/>
<dbReference type="Gene3D" id="3.40.50.1820">
    <property type="entry name" value="alpha/beta hydrolase"/>
    <property type="match status" value="1"/>
</dbReference>
<reference evidence="6" key="1">
    <citation type="submission" date="2022-01" db="EMBL/GenBank/DDBJ databases">
        <authorList>
            <person name="King R."/>
        </authorList>
    </citation>
    <scope>NUCLEOTIDE SEQUENCE</scope>
</reference>
<dbReference type="PANTHER" id="PTHR43142">
    <property type="entry name" value="CARBOXYLIC ESTER HYDROLASE"/>
    <property type="match status" value="1"/>
</dbReference>
<keyword evidence="2" id="KW-0719">Serine esterase</keyword>
<keyword evidence="7" id="KW-1185">Reference proteome</keyword>
<proteinExistence type="inferred from homology"/>
<evidence type="ECO:0000256" key="4">
    <source>
        <dbReference type="ARBA" id="ARBA00023180"/>
    </source>
</evidence>
<dbReference type="InterPro" id="IPR019819">
    <property type="entry name" value="Carboxylesterase_B_CS"/>
</dbReference>
<keyword evidence="4" id="KW-0325">Glycoprotein</keyword>
<evidence type="ECO:0000313" key="7">
    <source>
        <dbReference type="Proteomes" id="UP001152799"/>
    </source>
</evidence>
<keyword evidence="3" id="KW-0378">Hydrolase</keyword>
<evidence type="ECO:0000259" key="5">
    <source>
        <dbReference type="Pfam" id="PF00135"/>
    </source>
</evidence>
<dbReference type="InterPro" id="IPR002018">
    <property type="entry name" value="CarbesteraseB"/>
</dbReference>
<sequence length="529" mass="59592">MGPVVNTLQGAIEGSQGLDLDGNEFYKFLGIPYAKPPVGELRFKEPQPALSWIGVRDGTKDGSACYHTNEMTKVTEGTEDCLFLNVFTRELPTDHFNLKPVMVFIHGGAFTAGSNSSKLYGADYLLSEDVVLVTINYRLGLLGFLRLKDPSFNVPGNLAFKDQVEALRWVKNNIQQFNGDPENVTIFGESAGAASVHYHVLSPLSRGLFHKAILQSGSALSPWSDETDHSAVQIAKIHDSSVSTEKEALAVLKSLTVEELFKIQTAYLSRFDWNSMRPIGIVIEPASRRTAFLTKKPIAIILSGDYNKVPMMFGYNNKEGVLFNFLRKMKGDERKVVPERFIPYNINLKKNEEIRRDFLEKLHNVYLSGPNTDDNIVSLMSDYTFLTGIIASVKNHSQTSAYPVYLYKMSLDTQLNLIKRLMKVDYNGCSHADDLGYLFKDAFQVPIVAGSVEDVSMRRVIRLWTNFARFGNPTPNDNEFGLVWKPAMARQLNTLHIADELRLEVNPEKQRLDLWRSIYHQSPATAKYL</sequence>
<dbReference type="EMBL" id="OU892286">
    <property type="protein sequence ID" value="CAG9761755.1"/>
    <property type="molecule type" value="Genomic_DNA"/>
</dbReference>
<dbReference type="OrthoDB" id="19653at2759"/>
<gene>
    <name evidence="6" type="ORF">CEUTPL_LOCUS2450</name>
</gene>
<protein>
    <recommendedName>
        <fullName evidence="5">Carboxylesterase type B domain-containing protein</fullName>
    </recommendedName>
</protein>
<dbReference type="GO" id="GO:0052689">
    <property type="term" value="F:carboxylic ester hydrolase activity"/>
    <property type="evidence" value="ECO:0007669"/>
    <property type="project" value="UniProtKB-KW"/>
</dbReference>
<evidence type="ECO:0000256" key="2">
    <source>
        <dbReference type="ARBA" id="ARBA00022487"/>
    </source>
</evidence>
<evidence type="ECO:0000256" key="3">
    <source>
        <dbReference type="ARBA" id="ARBA00022801"/>
    </source>
</evidence>
<dbReference type="Pfam" id="PF00135">
    <property type="entry name" value="COesterase"/>
    <property type="match status" value="1"/>
</dbReference>
<comment type="similarity">
    <text evidence="1">Belongs to the type-B carboxylesterase/lipase family.</text>
</comment>
<feature type="domain" description="Carboxylesterase type B" evidence="5">
    <location>
        <begin position="3"/>
        <end position="515"/>
    </location>
</feature>
<accession>A0A9N9MJT3</accession>
<evidence type="ECO:0000256" key="1">
    <source>
        <dbReference type="ARBA" id="ARBA00005964"/>
    </source>
</evidence>